<feature type="compositionally biased region" description="Basic residues" evidence="1">
    <location>
        <begin position="68"/>
        <end position="81"/>
    </location>
</feature>
<feature type="compositionally biased region" description="Basic and acidic residues" evidence="1">
    <location>
        <begin position="9"/>
        <end position="20"/>
    </location>
</feature>
<dbReference type="OrthoDB" id="6282930at2759"/>
<name>A0A3P6UW54_DIBLA</name>
<feature type="compositionally biased region" description="Low complexity" evidence="1">
    <location>
        <begin position="138"/>
        <end position="148"/>
    </location>
</feature>
<sequence>MWRWLSRFSGDRGPPEDQQRSRTLPRHASESPSPNSWRDGPDRQRKANTMDNAHEEDGAVNSTTTPQKRSRFAFLRPRRGRTLSFSRNASKPREGKKSLDGFASPITSTHSSPARQVSGQKSQISERPVKHDLPPVDSSQPSSSASTLSDKDITPTTEEPRAFKTLEKKSADGPRLPSEEEESKRNPPTSKKRAKRPHSPASPPPQSPSSSSGRPSRRDAKSRTLTKPSFLHFTKQSPVCDPLTYKIITHLEERSAQLNSFGAFCYNSSSKVKSFTPLYAPLRGMNRGSAEAADQRPPFLLYAKRVFCMLV</sequence>
<dbReference type="AlphaFoldDB" id="A0A3P6UW54"/>
<proteinExistence type="predicted"/>
<evidence type="ECO:0000313" key="3">
    <source>
        <dbReference type="Proteomes" id="UP000281553"/>
    </source>
</evidence>
<keyword evidence="3" id="KW-1185">Reference proteome</keyword>
<reference evidence="2 3" key="1">
    <citation type="submission" date="2018-11" db="EMBL/GenBank/DDBJ databases">
        <authorList>
            <consortium name="Pathogen Informatics"/>
        </authorList>
    </citation>
    <scope>NUCLEOTIDE SEQUENCE [LARGE SCALE GENOMIC DNA]</scope>
</reference>
<evidence type="ECO:0000313" key="2">
    <source>
        <dbReference type="EMBL" id="VDK82504.1"/>
    </source>
</evidence>
<dbReference type="Proteomes" id="UP000281553">
    <property type="component" value="Unassembled WGS sequence"/>
</dbReference>
<evidence type="ECO:0000256" key="1">
    <source>
        <dbReference type="SAM" id="MobiDB-lite"/>
    </source>
</evidence>
<feature type="compositionally biased region" description="Polar residues" evidence="1">
    <location>
        <begin position="105"/>
        <end position="125"/>
    </location>
</feature>
<accession>A0A3P6UW54</accession>
<feature type="compositionally biased region" description="Basic and acidic residues" evidence="1">
    <location>
        <begin position="149"/>
        <end position="172"/>
    </location>
</feature>
<dbReference type="EMBL" id="UYRU01043519">
    <property type="protein sequence ID" value="VDK82504.1"/>
    <property type="molecule type" value="Genomic_DNA"/>
</dbReference>
<protein>
    <submittedName>
        <fullName evidence="2">Uncharacterized protein</fullName>
    </submittedName>
</protein>
<organism evidence="2 3">
    <name type="scientific">Dibothriocephalus latus</name>
    <name type="common">Fish tapeworm</name>
    <name type="synonym">Diphyllobothrium latum</name>
    <dbReference type="NCBI Taxonomy" id="60516"/>
    <lineage>
        <taxon>Eukaryota</taxon>
        <taxon>Metazoa</taxon>
        <taxon>Spiralia</taxon>
        <taxon>Lophotrochozoa</taxon>
        <taxon>Platyhelminthes</taxon>
        <taxon>Cestoda</taxon>
        <taxon>Eucestoda</taxon>
        <taxon>Diphyllobothriidea</taxon>
        <taxon>Diphyllobothriidae</taxon>
        <taxon>Dibothriocephalus</taxon>
    </lineage>
</organism>
<gene>
    <name evidence="2" type="ORF">DILT_LOCUS3348</name>
</gene>
<feature type="region of interest" description="Disordered" evidence="1">
    <location>
        <begin position="1"/>
        <end position="228"/>
    </location>
</feature>